<gene>
    <name evidence="1" type="ORF">QE207_01160</name>
</gene>
<evidence type="ECO:0000313" key="2">
    <source>
        <dbReference type="Proteomes" id="UP001177597"/>
    </source>
</evidence>
<organism evidence="1 2">
    <name type="scientific">Arsenophonus nasoniae</name>
    <name type="common">son-killer infecting Nasonia vitripennis</name>
    <dbReference type="NCBI Taxonomy" id="638"/>
    <lineage>
        <taxon>Bacteria</taxon>
        <taxon>Pseudomonadati</taxon>
        <taxon>Pseudomonadota</taxon>
        <taxon>Gammaproteobacteria</taxon>
        <taxon>Enterobacterales</taxon>
        <taxon>Morganellaceae</taxon>
        <taxon>Arsenophonus</taxon>
    </lineage>
</organism>
<protein>
    <submittedName>
        <fullName evidence="1">Uncharacterized protein</fullName>
    </submittedName>
</protein>
<dbReference type="AlphaFoldDB" id="A0AA95GG14"/>
<dbReference type="EMBL" id="CP123493">
    <property type="protein sequence ID" value="WGL93926.1"/>
    <property type="molecule type" value="Genomic_DNA"/>
</dbReference>
<geneLocation type="plasmid" evidence="1 2">
    <name>paIh3</name>
</geneLocation>
<proteinExistence type="predicted"/>
<keyword evidence="1" id="KW-0614">Plasmid</keyword>
<dbReference type="RefSeq" id="WP_280628358.1">
    <property type="nucleotide sequence ID" value="NZ_CP123493.1"/>
</dbReference>
<evidence type="ECO:0000313" key="1">
    <source>
        <dbReference type="EMBL" id="WGL93926.1"/>
    </source>
</evidence>
<name>A0AA95GG14_9GAMM</name>
<dbReference type="Proteomes" id="UP001177597">
    <property type="component" value="Plasmid paIh3"/>
</dbReference>
<sequence>MKQIRFNLTDEQYVQADVMAKSKGFKSINQMAKEHVLELGKVETHFTLPKKSEIKGVSVYLYDYERDALESYATAHGTSLSREMALRLRQTLFPKHPCLYPFEIEALRKVNSEAKRIGRNIAYIIKGGRYCTVNDPEFRQDIRQLMGVMSDLVSQVESLRDHALNRFG</sequence>
<reference evidence="1" key="1">
    <citation type="submission" date="2023-04" db="EMBL/GenBank/DDBJ databases">
        <title>Genome dynamics across the evolutionary transition to endosymbiosis.</title>
        <authorList>
            <person name="Siozios S."/>
            <person name="Nadal-Jimenez P."/>
            <person name="Azagi T."/>
            <person name="Sprong H."/>
            <person name="Frost C.L."/>
            <person name="Parratt S.R."/>
            <person name="Taylor G."/>
            <person name="Brettell L."/>
            <person name="Lew K.C."/>
            <person name="Croft L."/>
            <person name="King K.C."/>
            <person name="Brockhurst M.A."/>
            <person name="Hypsa V."/>
            <person name="Novakova E."/>
            <person name="Darby A.C."/>
            <person name="Hurst G.D.D."/>
        </authorList>
    </citation>
    <scope>NUCLEOTIDE SEQUENCE</scope>
    <source>
        <strain evidence="1">AIh</strain>
        <plasmid evidence="1">paIh3</plasmid>
    </source>
</reference>
<accession>A0AA95GG14</accession>